<dbReference type="EMBL" id="JANQDL010000101">
    <property type="protein sequence ID" value="MDH6065150.1"/>
    <property type="molecule type" value="Genomic_DNA"/>
</dbReference>
<evidence type="ECO:0000313" key="2">
    <source>
        <dbReference type="Proteomes" id="UP001159370"/>
    </source>
</evidence>
<dbReference type="InterPro" id="IPR009057">
    <property type="entry name" value="Homeodomain-like_sf"/>
</dbReference>
<evidence type="ECO:0000313" key="1">
    <source>
        <dbReference type="EMBL" id="MDH6065150.1"/>
    </source>
</evidence>
<dbReference type="Proteomes" id="UP001159370">
    <property type="component" value="Unassembled WGS sequence"/>
</dbReference>
<dbReference type="Pfam" id="PF13384">
    <property type="entry name" value="HTH_23"/>
    <property type="match status" value="1"/>
</dbReference>
<name>A0AA43H1L1_9CYAN</name>
<dbReference type="SUPFAM" id="SSF46689">
    <property type="entry name" value="Homeodomain-like"/>
    <property type="match status" value="1"/>
</dbReference>
<dbReference type="AlphaFoldDB" id="A0AA43H1L1"/>
<gene>
    <name evidence="1" type="ORF">NWP23_15580</name>
</gene>
<dbReference type="RefSeq" id="WP_280657695.1">
    <property type="nucleotide sequence ID" value="NZ_JANQDL010000101.1"/>
</dbReference>
<protein>
    <submittedName>
        <fullName evidence="1">Helix-turn-helix domain-containing protein</fullName>
    </submittedName>
</protein>
<comment type="caution">
    <text evidence="1">The sequence shown here is derived from an EMBL/GenBank/DDBJ whole genome shotgun (WGS) entry which is preliminary data.</text>
</comment>
<sequence length="72" mass="8376">MATRQELSQRLGRNESTVYRWVKRYQQEGIEALLELKTPPGKQSLVPPQVMNQLQQDLSQPQGFNSYSQIQE</sequence>
<proteinExistence type="predicted"/>
<organism evidence="1 2">
    <name type="scientific">Umezakia ovalisporum FSS-62</name>
    <dbReference type="NCBI Taxonomy" id="2971776"/>
    <lineage>
        <taxon>Bacteria</taxon>
        <taxon>Bacillati</taxon>
        <taxon>Cyanobacteriota</taxon>
        <taxon>Cyanophyceae</taxon>
        <taxon>Nostocales</taxon>
        <taxon>Nodulariaceae</taxon>
        <taxon>Umezakia</taxon>
    </lineage>
</organism>
<accession>A0AA43H1L1</accession>
<reference evidence="1 2" key="1">
    <citation type="journal article" date="2023" name="J. Phycol.">
        <title>Chrysosporum ovalisporum is synonymous with the true-branching cyanobacterium Umezakia natans (Nostocales/Aphanizomenonaceae).</title>
        <authorList>
            <person name="McGregor G.B."/>
            <person name="Sendall B.C."/>
            <person name="Niiyama Y."/>
            <person name="Tuji A."/>
            <person name="Willis A."/>
        </authorList>
    </citation>
    <scope>NUCLEOTIDE SEQUENCE [LARGE SCALE GENOMIC DNA]</scope>
    <source>
        <strain evidence="1 2">FSS-62</strain>
    </source>
</reference>